<name>A0A1Y2DYC1_9PEZI</name>
<dbReference type="GeneID" id="63780066"/>
<evidence type="ECO:0000313" key="1">
    <source>
        <dbReference type="EMBL" id="ORY64106.1"/>
    </source>
</evidence>
<dbReference type="RefSeq" id="XP_040715520.1">
    <property type="nucleotide sequence ID" value="XM_040863854.1"/>
</dbReference>
<dbReference type="AlphaFoldDB" id="A0A1Y2DYC1"/>
<gene>
    <name evidence="1" type="ORF">BCR38DRAFT_485243</name>
</gene>
<protein>
    <submittedName>
        <fullName evidence="1">Uncharacterized protein</fullName>
    </submittedName>
</protein>
<reference evidence="1 2" key="1">
    <citation type="submission" date="2016-07" db="EMBL/GenBank/DDBJ databases">
        <title>Pervasive Adenine N6-methylation of Active Genes in Fungi.</title>
        <authorList>
            <consortium name="DOE Joint Genome Institute"/>
            <person name="Mondo S.J."/>
            <person name="Dannebaum R.O."/>
            <person name="Kuo R.C."/>
            <person name="Labutti K."/>
            <person name="Haridas S."/>
            <person name="Kuo A."/>
            <person name="Salamov A."/>
            <person name="Ahrendt S.R."/>
            <person name="Lipzen A."/>
            <person name="Sullivan W."/>
            <person name="Andreopoulos W.B."/>
            <person name="Clum A."/>
            <person name="Lindquist E."/>
            <person name="Daum C."/>
            <person name="Ramamoorthy G.K."/>
            <person name="Gryganskyi A."/>
            <person name="Culley D."/>
            <person name="Magnuson J.K."/>
            <person name="James T.Y."/>
            <person name="O'Malley M.A."/>
            <person name="Stajich J.E."/>
            <person name="Spatafora J.W."/>
            <person name="Visel A."/>
            <person name="Grigoriev I.V."/>
        </authorList>
    </citation>
    <scope>NUCLEOTIDE SEQUENCE [LARGE SCALE GENOMIC DNA]</scope>
    <source>
        <strain evidence="1 2">CBS 129021</strain>
    </source>
</reference>
<dbReference type="EMBL" id="MCFJ01000007">
    <property type="protein sequence ID" value="ORY64106.1"/>
    <property type="molecule type" value="Genomic_DNA"/>
</dbReference>
<keyword evidence="2" id="KW-1185">Reference proteome</keyword>
<dbReference type="OrthoDB" id="440424at2759"/>
<accession>A0A1Y2DYC1</accession>
<organism evidence="1 2">
    <name type="scientific">Pseudomassariella vexata</name>
    <dbReference type="NCBI Taxonomy" id="1141098"/>
    <lineage>
        <taxon>Eukaryota</taxon>
        <taxon>Fungi</taxon>
        <taxon>Dikarya</taxon>
        <taxon>Ascomycota</taxon>
        <taxon>Pezizomycotina</taxon>
        <taxon>Sordariomycetes</taxon>
        <taxon>Xylariomycetidae</taxon>
        <taxon>Amphisphaeriales</taxon>
        <taxon>Pseudomassariaceae</taxon>
        <taxon>Pseudomassariella</taxon>
    </lineage>
</organism>
<evidence type="ECO:0000313" key="2">
    <source>
        <dbReference type="Proteomes" id="UP000193689"/>
    </source>
</evidence>
<comment type="caution">
    <text evidence="1">The sequence shown here is derived from an EMBL/GenBank/DDBJ whole genome shotgun (WGS) entry which is preliminary data.</text>
</comment>
<sequence>MAQDASNISSAIDNDFPEYGPKWSSIFEDPGLLLNIAKKDIENLLNHVSDKKDRGTPEYGQNWSTILENPGFHLSMANLFSPDPNHPWVQGLRWPIVFEDPVFHLNIAANGVGHFFGASKEQYRAWLHECCQCSLGYHPGSTTATAQSAQGGAVVTGSPFAV</sequence>
<dbReference type="Proteomes" id="UP000193689">
    <property type="component" value="Unassembled WGS sequence"/>
</dbReference>
<dbReference type="InParanoid" id="A0A1Y2DYC1"/>
<proteinExistence type="predicted"/>